<gene>
    <name evidence="2" type="ORF">GCM10009838_62260</name>
</gene>
<feature type="transmembrane region" description="Helical" evidence="1">
    <location>
        <begin position="38"/>
        <end position="57"/>
    </location>
</feature>
<name>A0ABP5E3Y7_9ACTN</name>
<proteinExistence type="predicted"/>
<keyword evidence="1" id="KW-0472">Membrane</keyword>
<dbReference type="Proteomes" id="UP001499854">
    <property type="component" value="Unassembled WGS sequence"/>
</dbReference>
<keyword evidence="1" id="KW-0812">Transmembrane</keyword>
<evidence type="ECO:0000313" key="3">
    <source>
        <dbReference type="Proteomes" id="UP001499854"/>
    </source>
</evidence>
<reference evidence="3" key="1">
    <citation type="journal article" date="2019" name="Int. J. Syst. Evol. Microbiol.">
        <title>The Global Catalogue of Microorganisms (GCM) 10K type strain sequencing project: providing services to taxonomists for standard genome sequencing and annotation.</title>
        <authorList>
            <consortium name="The Broad Institute Genomics Platform"/>
            <consortium name="The Broad Institute Genome Sequencing Center for Infectious Disease"/>
            <person name="Wu L."/>
            <person name="Ma J."/>
        </authorList>
    </citation>
    <scope>NUCLEOTIDE SEQUENCE [LARGE SCALE GENOMIC DNA]</scope>
    <source>
        <strain evidence="3">JCM 16013</strain>
    </source>
</reference>
<keyword evidence="1" id="KW-1133">Transmembrane helix</keyword>
<dbReference type="EMBL" id="BAAAQM010000044">
    <property type="protein sequence ID" value="GAA1990587.1"/>
    <property type="molecule type" value="Genomic_DNA"/>
</dbReference>
<keyword evidence="3" id="KW-1185">Reference proteome</keyword>
<organism evidence="2 3">
    <name type="scientific">Catenulispora subtropica</name>
    <dbReference type="NCBI Taxonomy" id="450798"/>
    <lineage>
        <taxon>Bacteria</taxon>
        <taxon>Bacillati</taxon>
        <taxon>Actinomycetota</taxon>
        <taxon>Actinomycetes</taxon>
        <taxon>Catenulisporales</taxon>
        <taxon>Catenulisporaceae</taxon>
        <taxon>Catenulispora</taxon>
    </lineage>
</organism>
<evidence type="ECO:0000256" key="1">
    <source>
        <dbReference type="SAM" id="Phobius"/>
    </source>
</evidence>
<evidence type="ECO:0000313" key="2">
    <source>
        <dbReference type="EMBL" id="GAA1990587.1"/>
    </source>
</evidence>
<comment type="caution">
    <text evidence="2">The sequence shown here is derived from an EMBL/GenBank/DDBJ whole genome shotgun (WGS) entry which is preliminary data.</text>
</comment>
<protein>
    <submittedName>
        <fullName evidence="2">Uncharacterized protein</fullName>
    </submittedName>
</protein>
<accession>A0ABP5E3Y7</accession>
<dbReference type="RefSeq" id="WP_344660722.1">
    <property type="nucleotide sequence ID" value="NZ_BAAAQM010000044.1"/>
</dbReference>
<sequence>MPLDKPVVSAEHTLSADPARAAARTVRHDLVAADRRDAFVTGAWLSGAVAGLTLAFAGQALSR</sequence>